<organism evidence="2 3">
    <name type="scientific">Paraglaciecola arctica BSs20135</name>
    <dbReference type="NCBI Taxonomy" id="493475"/>
    <lineage>
        <taxon>Bacteria</taxon>
        <taxon>Pseudomonadati</taxon>
        <taxon>Pseudomonadota</taxon>
        <taxon>Gammaproteobacteria</taxon>
        <taxon>Alteromonadales</taxon>
        <taxon>Alteromonadaceae</taxon>
        <taxon>Paraglaciecola</taxon>
    </lineage>
</organism>
<sequence>MTQSRLLTLIALLLGNLTIITFYYSATMANYNSVLSYLSCK</sequence>
<keyword evidence="1" id="KW-0812">Transmembrane</keyword>
<feature type="transmembrane region" description="Helical" evidence="1">
    <location>
        <begin position="7"/>
        <end position="26"/>
    </location>
</feature>
<evidence type="ECO:0000313" key="2">
    <source>
        <dbReference type="EMBL" id="GAC21394.1"/>
    </source>
</evidence>
<gene>
    <name evidence="2" type="ORF">GARC_4452</name>
</gene>
<protein>
    <submittedName>
        <fullName evidence="2">Uncharacterized protein</fullName>
    </submittedName>
</protein>
<proteinExistence type="predicted"/>
<name>K6XL73_9ALTE</name>
<keyword evidence="1" id="KW-1133">Transmembrane helix</keyword>
<evidence type="ECO:0000313" key="3">
    <source>
        <dbReference type="Proteomes" id="UP000006327"/>
    </source>
</evidence>
<comment type="caution">
    <text evidence="2">The sequence shown here is derived from an EMBL/GenBank/DDBJ whole genome shotgun (WGS) entry which is preliminary data.</text>
</comment>
<keyword evidence="3" id="KW-1185">Reference proteome</keyword>
<reference evidence="2 3" key="1">
    <citation type="journal article" date="2017" name="Antonie Van Leeuwenhoek">
        <title>Rhizobium rhizosphaerae sp. nov., a novel species isolated from rice rhizosphere.</title>
        <authorList>
            <person name="Zhao J.J."/>
            <person name="Zhang J."/>
            <person name="Zhang R.J."/>
            <person name="Zhang C.W."/>
            <person name="Yin H.Q."/>
            <person name="Zhang X.X."/>
        </authorList>
    </citation>
    <scope>NUCLEOTIDE SEQUENCE [LARGE SCALE GENOMIC DNA]</scope>
    <source>
        <strain evidence="2 3">BSs20135</strain>
    </source>
</reference>
<evidence type="ECO:0000256" key="1">
    <source>
        <dbReference type="SAM" id="Phobius"/>
    </source>
</evidence>
<dbReference type="EMBL" id="BAEO01000062">
    <property type="protein sequence ID" value="GAC21394.1"/>
    <property type="molecule type" value="Genomic_DNA"/>
</dbReference>
<dbReference type="AlphaFoldDB" id="K6XL73"/>
<dbReference type="STRING" id="493475.GARC_4452"/>
<accession>K6XL73</accession>
<dbReference type="Proteomes" id="UP000006327">
    <property type="component" value="Unassembled WGS sequence"/>
</dbReference>
<keyword evidence="1" id="KW-0472">Membrane</keyword>